<dbReference type="RefSeq" id="WP_061429348.1">
    <property type="nucleotide sequence ID" value="NZ_CATNXK010000003.1"/>
</dbReference>
<dbReference type="CDD" id="cd00431">
    <property type="entry name" value="cysteine_hydrolases"/>
    <property type="match status" value="1"/>
</dbReference>
<dbReference type="Pfam" id="PF00857">
    <property type="entry name" value="Isochorismatase"/>
    <property type="match status" value="1"/>
</dbReference>
<dbReference type="InterPro" id="IPR050272">
    <property type="entry name" value="Isochorismatase-like_hydrls"/>
</dbReference>
<evidence type="ECO:0000256" key="1">
    <source>
        <dbReference type="ARBA" id="ARBA00006336"/>
    </source>
</evidence>
<feature type="domain" description="Isochorismatase-like" evidence="3">
    <location>
        <begin position="8"/>
        <end position="188"/>
    </location>
</feature>
<dbReference type="Gene3D" id="3.40.50.850">
    <property type="entry name" value="Isochorismatase-like"/>
    <property type="match status" value="1"/>
</dbReference>
<reference evidence="4 5" key="1">
    <citation type="journal article" date="2016" name="PLoS ONE">
        <title>Plasmid Characterization and Chromosome Analysis of Two netF+ Clostridium perfringens Isolates Associated with Foal and Canine Necrotizing Enteritis.</title>
        <authorList>
            <person name="Mehdizadeh Gohari I."/>
            <person name="Kropinski A.M."/>
            <person name="Weese S.J."/>
            <person name="Parreira V.R."/>
            <person name="Whitehead A.E."/>
            <person name="Boerlin P."/>
            <person name="Prescott J.F."/>
        </authorList>
    </citation>
    <scope>NUCLEOTIDE SEQUENCE [LARGE SCALE GENOMIC DNA]</scope>
    <source>
        <strain evidence="4 5">JP838</strain>
    </source>
</reference>
<dbReference type="SUPFAM" id="SSF52499">
    <property type="entry name" value="Isochorismatase-like hydrolases"/>
    <property type="match status" value="1"/>
</dbReference>
<evidence type="ECO:0000259" key="3">
    <source>
        <dbReference type="Pfam" id="PF00857"/>
    </source>
</evidence>
<keyword evidence="2" id="KW-0378">Hydrolase</keyword>
<dbReference type="InterPro" id="IPR036380">
    <property type="entry name" value="Isochorismatase-like_sf"/>
</dbReference>
<proteinExistence type="inferred from homology"/>
<accession>A0A140GU02</accession>
<organism evidence="4 5">
    <name type="scientific">Clostridium perfringens</name>
    <dbReference type="NCBI Taxonomy" id="1502"/>
    <lineage>
        <taxon>Bacteria</taxon>
        <taxon>Bacillati</taxon>
        <taxon>Bacillota</taxon>
        <taxon>Clostridia</taxon>
        <taxon>Eubacteriales</taxon>
        <taxon>Clostridiaceae</taxon>
        <taxon>Clostridium</taxon>
    </lineage>
</organism>
<protein>
    <submittedName>
        <fullName evidence="4">Isochorismatase</fullName>
    </submittedName>
</protein>
<dbReference type="EMBL" id="CP010994">
    <property type="protein sequence ID" value="AMN37078.1"/>
    <property type="molecule type" value="Genomic_DNA"/>
</dbReference>
<evidence type="ECO:0000313" key="5">
    <source>
        <dbReference type="Proteomes" id="UP000070260"/>
    </source>
</evidence>
<dbReference type="PATRIC" id="fig|1502.177.peg.3112"/>
<dbReference type="Proteomes" id="UP000070260">
    <property type="component" value="Chromosome"/>
</dbReference>
<comment type="similarity">
    <text evidence="1">Belongs to the isochorismatase family.</text>
</comment>
<dbReference type="PANTHER" id="PTHR43540:SF16">
    <property type="entry name" value="ISOCHORISMATASE-LIKE DOMAIN-CONTAINING PROTEIN"/>
    <property type="match status" value="1"/>
</dbReference>
<dbReference type="PANTHER" id="PTHR43540">
    <property type="entry name" value="PEROXYUREIDOACRYLATE/UREIDOACRYLATE AMIDOHYDROLASE-RELATED"/>
    <property type="match status" value="1"/>
</dbReference>
<dbReference type="InterPro" id="IPR000868">
    <property type="entry name" value="Isochorismatase-like_dom"/>
</dbReference>
<name>A0A140GU02_CLOPF</name>
<gene>
    <name evidence="4" type="ORF">JFP838_15520</name>
</gene>
<dbReference type="AlphaFoldDB" id="A0A140GU02"/>
<evidence type="ECO:0000313" key="4">
    <source>
        <dbReference type="EMBL" id="AMN37078.1"/>
    </source>
</evidence>
<evidence type="ECO:0000256" key="2">
    <source>
        <dbReference type="ARBA" id="ARBA00022801"/>
    </source>
</evidence>
<dbReference type="GO" id="GO:0016787">
    <property type="term" value="F:hydrolase activity"/>
    <property type="evidence" value="ECO:0007669"/>
    <property type="project" value="UniProtKB-KW"/>
</dbReference>
<dbReference type="OrthoDB" id="4305745at2"/>
<sequence length="210" mass="23861">MNFNNKETALVLVDPQNEFLHEMGEGYKLAKEVIEENNTINNIISLLKASNDGGYKVFVSPHYYYPHDYTWKFGTNGEHMMHQMRMFERKGPSDAVEKDSRADILNEFKPYIEDGKTIIASPHKIFGPQTNDLVLQLRKQKIDTVILAGMNSNICIESHMRDLVEQGFEVYIAKDATAAPGMEAYKAAEVNFGMLSSGSFTTEEILERLK</sequence>